<organism evidence="2 3">
    <name type="scientific">Manduca sexta</name>
    <name type="common">Tobacco hawkmoth</name>
    <name type="synonym">Tobacco hornworm</name>
    <dbReference type="NCBI Taxonomy" id="7130"/>
    <lineage>
        <taxon>Eukaryota</taxon>
        <taxon>Metazoa</taxon>
        <taxon>Ecdysozoa</taxon>
        <taxon>Arthropoda</taxon>
        <taxon>Hexapoda</taxon>
        <taxon>Insecta</taxon>
        <taxon>Pterygota</taxon>
        <taxon>Neoptera</taxon>
        <taxon>Endopterygota</taxon>
        <taxon>Lepidoptera</taxon>
        <taxon>Glossata</taxon>
        <taxon>Ditrysia</taxon>
        <taxon>Bombycoidea</taxon>
        <taxon>Sphingidae</taxon>
        <taxon>Sphinginae</taxon>
        <taxon>Sphingini</taxon>
        <taxon>Manduca</taxon>
    </lineage>
</organism>
<dbReference type="InterPro" id="IPR006175">
    <property type="entry name" value="YjgF/YER057c/UK114"/>
</dbReference>
<comment type="caution">
    <text evidence="2">The sequence shown here is derived from an EMBL/GenBank/DDBJ whole genome shotgun (WGS) entry which is preliminary data.</text>
</comment>
<dbReference type="AlphaFoldDB" id="A0A921ZTD7"/>
<evidence type="ECO:0000313" key="3">
    <source>
        <dbReference type="Proteomes" id="UP000791440"/>
    </source>
</evidence>
<dbReference type="GO" id="GO:0019239">
    <property type="term" value="F:deaminase activity"/>
    <property type="evidence" value="ECO:0007669"/>
    <property type="project" value="TreeGrafter"/>
</dbReference>
<dbReference type="EMBL" id="JH668868">
    <property type="protein sequence ID" value="KAG6462587.1"/>
    <property type="molecule type" value="Genomic_DNA"/>
</dbReference>
<gene>
    <name evidence="2" type="ORF">O3G_MSEX013356</name>
</gene>
<dbReference type="PANTHER" id="PTHR11803">
    <property type="entry name" value="2-IMINOBUTANOATE/2-IMINOPROPANOATE DEAMINASE RIDA"/>
    <property type="match status" value="1"/>
</dbReference>
<dbReference type="CDD" id="cd00448">
    <property type="entry name" value="YjgF_YER057c_UK114_family"/>
    <property type="match status" value="1"/>
</dbReference>
<dbReference type="GO" id="GO:0005829">
    <property type="term" value="C:cytosol"/>
    <property type="evidence" value="ECO:0007669"/>
    <property type="project" value="TreeGrafter"/>
</dbReference>
<reference evidence="2" key="2">
    <citation type="submission" date="2020-12" db="EMBL/GenBank/DDBJ databases">
        <authorList>
            <person name="Kanost M."/>
        </authorList>
    </citation>
    <scope>NUCLEOTIDE SEQUENCE</scope>
</reference>
<dbReference type="Gene3D" id="3.30.1330.40">
    <property type="entry name" value="RutC-like"/>
    <property type="match status" value="1"/>
</dbReference>
<dbReference type="Pfam" id="PF01042">
    <property type="entry name" value="Ribonuc_L-PSP"/>
    <property type="match status" value="1"/>
</dbReference>
<name>A0A921ZTD7_MANSE</name>
<keyword evidence="3" id="KW-1185">Reference proteome</keyword>
<sequence>MNFRPQRIVTYYRLLNMSTNGVKITAKADVVSKMSTGSKTNIHKVTKTIVSSPDVYKPVGPYSQAILADKTLYVSGVLGMDQQSQLVCGGAEAQTRQILTNLKHILEAGGASLESVIKTTILLVNMDDFQTVNKIYAEYFPKDCPARATYQVAKLPLGAAVEIEAVALSGDLVIAEAGPCPCART</sequence>
<dbReference type="Proteomes" id="UP000791440">
    <property type="component" value="Unassembled WGS sequence"/>
</dbReference>
<protein>
    <submittedName>
        <fullName evidence="2">Uncharacterized protein</fullName>
    </submittedName>
</protein>
<dbReference type="InterPro" id="IPR035959">
    <property type="entry name" value="RutC-like_sf"/>
</dbReference>
<dbReference type="PROSITE" id="PS01094">
    <property type="entry name" value="UPF0076"/>
    <property type="match status" value="1"/>
</dbReference>
<evidence type="ECO:0000256" key="1">
    <source>
        <dbReference type="ARBA" id="ARBA00010552"/>
    </source>
</evidence>
<accession>A0A921ZTD7</accession>
<comment type="similarity">
    <text evidence="1">Belongs to the RutC family.</text>
</comment>
<dbReference type="NCBIfam" id="TIGR00004">
    <property type="entry name" value="Rid family detoxifying hydrolase"/>
    <property type="match status" value="1"/>
</dbReference>
<dbReference type="OrthoDB" id="309640at2759"/>
<dbReference type="SUPFAM" id="SSF55298">
    <property type="entry name" value="YjgF-like"/>
    <property type="match status" value="1"/>
</dbReference>
<dbReference type="GO" id="GO:0005739">
    <property type="term" value="C:mitochondrion"/>
    <property type="evidence" value="ECO:0007669"/>
    <property type="project" value="TreeGrafter"/>
</dbReference>
<dbReference type="FunFam" id="3.30.1330.40:FF:000001">
    <property type="entry name" value="L-PSP family endoribonuclease"/>
    <property type="match status" value="1"/>
</dbReference>
<proteinExistence type="inferred from homology"/>
<reference evidence="2" key="1">
    <citation type="journal article" date="2016" name="Insect Biochem. Mol. Biol.">
        <title>Multifaceted biological insights from a draft genome sequence of the tobacco hornworm moth, Manduca sexta.</title>
        <authorList>
            <person name="Kanost M.R."/>
            <person name="Arrese E.L."/>
            <person name="Cao X."/>
            <person name="Chen Y.R."/>
            <person name="Chellapilla S."/>
            <person name="Goldsmith M.R."/>
            <person name="Grosse-Wilde E."/>
            <person name="Heckel D.G."/>
            <person name="Herndon N."/>
            <person name="Jiang H."/>
            <person name="Papanicolaou A."/>
            <person name="Qu J."/>
            <person name="Soulages J.L."/>
            <person name="Vogel H."/>
            <person name="Walters J."/>
            <person name="Waterhouse R.M."/>
            <person name="Ahn S.J."/>
            <person name="Almeida F.C."/>
            <person name="An C."/>
            <person name="Aqrawi P."/>
            <person name="Bretschneider A."/>
            <person name="Bryant W.B."/>
            <person name="Bucks S."/>
            <person name="Chao H."/>
            <person name="Chevignon G."/>
            <person name="Christen J.M."/>
            <person name="Clarke D.F."/>
            <person name="Dittmer N.T."/>
            <person name="Ferguson L.C.F."/>
            <person name="Garavelou S."/>
            <person name="Gordon K.H.J."/>
            <person name="Gunaratna R.T."/>
            <person name="Han Y."/>
            <person name="Hauser F."/>
            <person name="He Y."/>
            <person name="Heidel-Fischer H."/>
            <person name="Hirsh A."/>
            <person name="Hu Y."/>
            <person name="Jiang H."/>
            <person name="Kalra D."/>
            <person name="Klinner C."/>
            <person name="Konig C."/>
            <person name="Kovar C."/>
            <person name="Kroll A.R."/>
            <person name="Kuwar S.S."/>
            <person name="Lee S.L."/>
            <person name="Lehman R."/>
            <person name="Li K."/>
            <person name="Li Z."/>
            <person name="Liang H."/>
            <person name="Lovelace S."/>
            <person name="Lu Z."/>
            <person name="Mansfield J.H."/>
            <person name="McCulloch K.J."/>
            <person name="Mathew T."/>
            <person name="Morton B."/>
            <person name="Muzny D.M."/>
            <person name="Neunemann D."/>
            <person name="Ongeri F."/>
            <person name="Pauchet Y."/>
            <person name="Pu L.L."/>
            <person name="Pyrousis I."/>
            <person name="Rao X.J."/>
            <person name="Redding A."/>
            <person name="Roesel C."/>
            <person name="Sanchez-Gracia A."/>
            <person name="Schaack S."/>
            <person name="Shukla A."/>
            <person name="Tetreau G."/>
            <person name="Wang Y."/>
            <person name="Xiong G.H."/>
            <person name="Traut W."/>
            <person name="Walsh T.K."/>
            <person name="Worley K.C."/>
            <person name="Wu D."/>
            <person name="Wu W."/>
            <person name="Wu Y.Q."/>
            <person name="Zhang X."/>
            <person name="Zou Z."/>
            <person name="Zucker H."/>
            <person name="Briscoe A.D."/>
            <person name="Burmester T."/>
            <person name="Clem R.J."/>
            <person name="Feyereisen R."/>
            <person name="Grimmelikhuijzen C.J.P."/>
            <person name="Hamodrakas S.J."/>
            <person name="Hansson B.S."/>
            <person name="Huguet E."/>
            <person name="Jermiin L.S."/>
            <person name="Lan Q."/>
            <person name="Lehman H.K."/>
            <person name="Lorenzen M."/>
            <person name="Merzendorfer H."/>
            <person name="Michalopoulos I."/>
            <person name="Morton D.B."/>
            <person name="Muthukrishnan S."/>
            <person name="Oakeshott J.G."/>
            <person name="Palmer W."/>
            <person name="Park Y."/>
            <person name="Passarelli A.L."/>
            <person name="Rozas J."/>
            <person name="Schwartz L.M."/>
            <person name="Smith W."/>
            <person name="Southgate A."/>
            <person name="Vilcinskas A."/>
            <person name="Vogt R."/>
            <person name="Wang P."/>
            <person name="Werren J."/>
            <person name="Yu X.Q."/>
            <person name="Zhou J.J."/>
            <person name="Brown S.J."/>
            <person name="Scherer S.E."/>
            <person name="Richards S."/>
            <person name="Blissard G.W."/>
        </authorList>
    </citation>
    <scope>NUCLEOTIDE SEQUENCE</scope>
</reference>
<dbReference type="InterPro" id="IPR006056">
    <property type="entry name" value="RidA"/>
</dbReference>
<dbReference type="InterPro" id="IPR019897">
    <property type="entry name" value="RidA_CS"/>
</dbReference>
<dbReference type="PANTHER" id="PTHR11803:SF39">
    <property type="entry name" value="2-IMINOBUTANOATE_2-IMINOPROPANOATE DEAMINASE"/>
    <property type="match status" value="1"/>
</dbReference>
<evidence type="ECO:0000313" key="2">
    <source>
        <dbReference type="EMBL" id="KAG6462587.1"/>
    </source>
</evidence>